<proteinExistence type="predicted"/>
<name>A0ABT7QY97_9BACT</name>
<keyword evidence="2" id="KW-1185">Reference proteome</keyword>
<dbReference type="PANTHER" id="PTHR39336:SF1">
    <property type="entry name" value="PYRIDOXAMINE PHOSPHATE OXIDASE FAMILY PROTEIN (AFU_ORTHOLOGUE AFUA_6G11440)"/>
    <property type="match status" value="1"/>
</dbReference>
<dbReference type="SUPFAM" id="SSF50475">
    <property type="entry name" value="FMN-binding split barrel"/>
    <property type="match status" value="1"/>
</dbReference>
<organism evidence="1 2">
    <name type="scientific">Sulfurovum zhangzhouensis</name>
    <dbReference type="NCBI Taxonomy" id="3019067"/>
    <lineage>
        <taxon>Bacteria</taxon>
        <taxon>Pseudomonadati</taxon>
        <taxon>Campylobacterota</taxon>
        <taxon>Epsilonproteobacteria</taxon>
        <taxon>Campylobacterales</taxon>
        <taxon>Sulfurovaceae</taxon>
        <taxon>Sulfurovum</taxon>
    </lineage>
</organism>
<dbReference type="Proteomes" id="UP001169069">
    <property type="component" value="Unassembled WGS sequence"/>
</dbReference>
<evidence type="ECO:0000313" key="2">
    <source>
        <dbReference type="Proteomes" id="UP001169069"/>
    </source>
</evidence>
<dbReference type="Gene3D" id="2.30.110.10">
    <property type="entry name" value="Electron Transport, Fmn-binding Protein, Chain A"/>
    <property type="match status" value="1"/>
</dbReference>
<dbReference type="EMBL" id="JAQIBD010000002">
    <property type="protein sequence ID" value="MDM5271796.1"/>
    <property type="molecule type" value="Genomic_DNA"/>
</dbReference>
<dbReference type="RefSeq" id="WP_289413523.1">
    <property type="nucleotide sequence ID" value="NZ_JAQIBD010000002.1"/>
</dbReference>
<gene>
    <name evidence="1" type="ORF">PGH07_06375</name>
</gene>
<comment type="caution">
    <text evidence="1">The sequence shown here is derived from an EMBL/GenBank/DDBJ whole genome shotgun (WGS) entry which is preliminary data.</text>
</comment>
<reference evidence="1" key="1">
    <citation type="submission" date="2023-01" db="EMBL/GenBank/DDBJ databases">
        <title>Sulfurovum sp. zt1-1 genome assembly.</title>
        <authorList>
            <person name="Wang J."/>
        </authorList>
    </citation>
    <scope>NUCLEOTIDE SEQUENCE</scope>
    <source>
        <strain evidence="1">Zt1-1</strain>
    </source>
</reference>
<dbReference type="PANTHER" id="PTHR39336">
    <property type="entry name" value="PYRIDOXAMINE PHOSPHATE OXIDASE FAMILY PROTEIN (AFU_ORTHOLOGUE AFUA_6G11440)"/>
    <property type="match status" value="1"/>
</dbReference>
<dbReference type="InterPro" id="IPR012349">
    <property type="entry name" value="Split_barrel_FMN-bd"/>
</dbReference>
<accession>A0ABT7QY97</accession>
<sequence length="177" mass="20811">MGKQYRKLEQRDIEFIKIQKMFYIASTSGQEVNLSPKGYDTIRVLDESTLLFASLPGSGNRTYRDAVNDGEFTLLFNAFEGAPLILRLFCKTEIIEESDKRYHSYLEYFNLRKGIIRNLFLFHIYAVESSCGMSVPYMEYKGERDELKEWAVDMNRRDQLNEYNDKHFTPPDLSKLN</sequence>
<evidence type="ECO:0000313" key="1">
    <source>
        <dbReference type="EMBL" id="MDM5271796.1"/>
    </source>
</evidence>
<protein>
    <submittedName>
        <fullName evidence="1">Pyridoxamine 5'-phosphate oxidase family protein</fullName>
    </submittedName>
</protein>